<gene>
    <name evidence="1" type="ORF">H2198_001024</name>
</gene>
<evidence type="ECO:0000313" key="2">
    <source>
        <dbReference type="Proteomes" id="UP001172386"/>
    </source>
</evidence>
<evidence type="ECO:0000313" key="1">
    <source>
        <dbReference type="EMBL" id="KAJ9663032.1"/>
    </source>
</evidence>
<protein>
    <submittedName>
        <fullName evidence="1">Uncharacterized protein</fullName>
    </submittedName>
</protein>
<name>A0ACC3AI25_9EURO</name>
<dbReference type="Proteomes" id="UP001172386">
    <property type="component" value="Unassembled WGS sequence"/>
</dbReference>
<comment type="caution">
    <text evidence="1">The sequence shown here is derived from an EMBL/GenBank/DDBJ whole genome shotgun (WGS) entry which is preliminary data.</text>
</comment>
<accession>A0ACC3AI25</accession>
<dbReference type="EMBL" id="JAPDRQ010000011">
    <property type="protein sequence ID" value="KAJ9663032.1"/>
    <property type="molecule type" value="Genomic_DNA"/>
</dbReference>
<proteinExistence type="predicted"/>
<keyword evidence="2" id="KW-1185">Reference proteome</keyword>
<sequence length="266" mass="30243">MLNDGIMNALRHDYLKVMKIFIGGKTEKTSAIVESYTFVFQRVADTVLVKMREIDRAFCVEDLQKSFKKAITSLLMSIRDLPSLPKSGRKMSVSMLFRETCPLVYQPSGFLDADKSQASLWQDRNDSLRATKFETGTRSVSIRLQRHVNDLEQDSKLSKQIWELQQTSSRDHKLPPTLNTVTCSKKRKRTTEDQARSSRSEASRTRSFPGGWPDYQSVEVVDLGEESKDVVKRKNHQKISISEKLVQFSSSSHIAMTSDIGSEQLG</sequence>
<reference evidence="1" key="1">
    <citation type="submission" date="2022-10" db="EMBL/GenBank/DDBJ databases">
        <title>Culturing micro-colonial fungi from biological soil crusts in the Mojave desert and describing Neophaeococcomyces mojavensis, and introducing the new genera and species Taxawa tesnikishii.</title>
        <authorList>
            <person name="Kurbessoian T."/>
            <person name="Stajich J.E."/>
        </authorList>
    </citation>
    <scope>NUCLEOTIDE SEQUENCE</scope>
    <source>
        <strain evidence="1">JES_112</strain>
    </source>
</reference>
<organism evidence="1 2">
    <name type="scientific">Neophaeococcomyces mojaviensis</name>
    <dbReference type="NCBI Taxonomy" id="3383035"/>
    <lineage>
        <taxon>Eukaryota</taxon>
        <taxon>Fungi</taxon>
        <taxon>Dikarya</taxon>
        <taxon>Ascomycota</taxon>
        <taxon>Pezizomycotina</taxon>
        <taxon>Eurotiomycetes</taxon>
        <taxon>Chaetothyriomycetidae</taxon>
        <taxon>Chaetothyriales</taxon>
        <taxon>Chaetothyriales incertae sedis</taxon>
        <taxon>Neophaeococcomyces</taxon>
    </lineage>
</organism>